<proteinExistence type="predicted"/>
<dbReference type="Proteomes" id="UP000095472">
    <property type="component" value="Chromosome"/>
</dbReference>
<sequence length="42" mass="4914">MQAESLYPVLEILKPLALMRVEKEQATLTDIFLKLVRENRNV</sequence>
<evidence type="ECO:0000313" key="2">
    <source>
        <dbReference type="Proteomes" id="UP000095472"/>
    </source>
</evidence>
<gene>
    <name evidence="1" type="ORF">BH720_031815</name>
</gene>
<organism evidence="1 2">
    <name type="scientific">Desertifilum tharense IPPAS B-1220</name>
    <dbReference type="NCBI Taxonomy" id="1781255"/>
    <lineage>
        <taxon>Bacteria</taxon>
        <taxon>Bacillati</taxon>
        <taxon>Cyanobacteriota</taxon>
        <taxon>Cyanophyceae</taxon>
        <taxon>Desertifilales</taxon>
        <taxon>Desertifilaceae</taxon>
        <taxon>Desertifilum</taxon>
    </lineage>
</organism>
<keyword evidence="2" id="KW-1185">Reference proteome</keyword>
<accession>A0ACD5GSF5</accession>
<reference evidence="1 2" key="1">
    <citation type="journal article" date="2016" name="Genome Announc.">
        <title>Draft Genome Sequence of the Thermotolerant Cyanobacterium Desertifilum sp. IPPAS B-1220.</title>
        <authorList>
            <person name="Mironov K.S."/>
            <person name="Sinetova M.A."/>
            <person name="Bolatkhan K."/>
            <person name="Zayadan B.K."/>
            <person name="Ustinova V.V."/>
            <person name="Kupriyanova E.V."/>
            <person name="Skrypnik A.N."/>
            <person name="Gogoleva N.E."/>
            <person name="Gogolev Y.V."/>
            <person name="Los D.A."/>
        </authorList>
    </citation>
    <scope>NUCLEOTIDE SEQUENCE [LARGE SCALE GENOMIC DNA]</scope>
    <source>
        <strain evidence="1 2">IPPAS B-1220</strain>
    </source>
</reference>
<protein>
    <submittedName>
        <fullName evidence="1">Uncharacterized protein</fullName>
    </submittedName>
</protein>
<evidence type="ECO:0000313" key="1">
    <source>
        <dbReference type="EMBL" id="XPM63745.1"/>
    </source>
</evidence>
<dbReference type="EMBL" id="CP182909">
    <property type="protein sequence ID" value="XPM63745.1"/>
    <property type="molecule type" value="Genomic_DNA"/>
</dbReference>
<name>A0ACD5GSF5_9CYAN</name>